<dbReference type="Proteomes" id="UP000054559">
    <property type="component" value="Unassembled WGS sequence"/>
</dbReference>
<dbReference type="GO" id="GO:0005524">
    <property type="term" value="F:ATP binding"/>
    <property type="evidence" value="ECO:0007669"/>
    <property type="project" value="UniProtKB-KW"/>
</dbReference>
<dbReference type="STRING" id="454286.A0A0J8R6Z8"/>
<organism evidence="4 5">
    <name type="scientific">Coccidioides immitis RMSCC 3703</name>
    <dbReference type="NCBI Taxonomy" id="454286"/>
    <lineage>
        <taxon>Eukaryota</taxon>
        <taxon>Fungi</taxon>
        <taxon>Dikarya</taxon>
        <taxon>Ascomycota</taxon>
        <taxon>Pezizomycotina</taxon>
        <taxon>Eurotiomycetes</taxon>
        <taxon>Eurotiomycetidae</taxon>
        <taxon>Onygenales</taxon>
        <taxon>Onygenaceae</taxon>
        <taxon>Coccidioides</taxon>
    </lineage>
</organism>
<dbReference type="Pfam" id="PF01268">
    <property type="entry name" value="FTHFS"/>
    <property type="match status" value="1"/>
</dbReference>
<keyword evidence="3" id="KW-0067">ATP-binding</keyword>
<name>A0A0J8R6Z8_COCIT</name>
<reference evidence="5" key="1">
    <citation type="journal article" date="2010" name="Genome Res.">
        <title>Population genomic sequencing of Coccidioides fungi reveals recent hybridization and transposon control.</title>
        <authorList>
            <person name="Neafsey D.E."/>
            <person name="Barker B.M."/>
            <person name="Sharpton T.J."/>
            <person name="Stajich J.E."/>
            <person name="Park D.J."/>
            <person name="Whiston E."/>
            <person name="Hung C.-Y."/>
            <person name="McMahan C."/>
            <person name="White J."/>
            <person name="Sykes S."/>
            <person name="Heiman D."/>
            <person name="Young S."/>
            <person name="Zeng Q."/>
            <person name="Abouelleil A."/>
            <person name="Aftuck L."/>
            <person name="Bessette D."/>
            <person name="Brown A."/>
            <person name="FitzGerald M."/>
            <person name="Lui A."/>
            <person name="Macdonald J.P."/>
            <person name="Priest M."/>
            <person name="Orbach M.J."/>
            <person name="Galgiani J.N."/>
            <person name="Kirkland T.N."/>
            <person name="Cole G.T."/>
            <person name="Birren B.W."/>
            <person name="Henn M.R."/>
            <person name="Taylor J.W."/>
            <person name="Rounsley S.D."/>
        </authorList>
    </citation>
    <scope>NUCLEOTIDE SEQUENCE [LARGE SCALE GENOMIC DNA]</scope>
    <source>
        <strain evidence="5">RMSCC 3703</strain>
    </source>
</reference>
<proteinExistence type="predicted"/>
<keyword evidence="1" id="KW-0436">Ligase</keyword>
<evidence type="ECO:0000256" key="3">
    <source>
        <dbReference type="ARBA" id="ARBA00022840"/>
    </source>
</evidence>
<dbReference type="GO" id="GO:0004329">
    <property type="term" value="F:formate-tetrahydrofolate ligase activity"/>
    <property type="evidence" value="ECO:0007669"/>
    <property type="project" value="InterPro"/>
</dbReference>
<evidence type="ECO:0000313" key="5">
    <source>
        <dbReference type="Proteomes" id="UP000054559"/>
    </source>
</evidence>
<gene>
    <name evidence="4" type="ORF">CISG_08316</name>
</gene>
<dbReference type="EMBL" id="DS268185">
    <property type="protein sequence ID" value="KMU80210.1"/>
    <property type="molecule type" value="Genomic_DNA"/>
</dbReference>
<dbReference type="AlphaFoldDB" id="A0A0J8R6Z8"/>
<keyword evidence="2" id="KW-0547">Nucleotide-binding</keyword>
<accession>A0A0J8R6Z8</accession>
<evidence type="ECO:0000256" key="1">
    <source>
        <dbReference type="ARBA" id="ARBA00022598"/>
    </source>
</evidence>
<evidence type="ECO:0000256" key="2">
    <source>
        <dbReference type="ARBA" id="ARBA00022741"/>
    </source>
</evidence>
<sequence length="47" mass="5090">MCDWQWGLDTCEYALAADIQTIPGLPTAPGYLNVDVDAETGEIDGLF</sequence>
<protein>
    <submittedName>
        <fullName evidence="4">C-1-tetrahydrofolate synthase</fullName>
    </submittedName>
</protein>
<evidence type="ECO:0000313" key="4">
    <source>
        <dbReference type="EMBL" id="KMU80210.1"/>
    </source>
</evidence>
<dbReference type="InterPro" id="IPR000559">
    <property type="entry name" value="Formate_THF_ligase"/>
</dbReference>